<protein>
    <submittedName>
        <fullName evidence="1">Bodo-specific multi-copy gene family, putative</fullName>
    </submittedName>
</protein>
<evidence type="ECO:0000313" key="2">
    <source>
        <dbReference type="Proteomes" id="UP000051952"/>
    </source>
</evidence>
<dbReference type="Proteomes" id="UP000051952">
    <property type="component" value="Unassembled WGS sequence"/>
</dbReference>
<dbReference type="VEuPathDB" id="TriTrypDB:BSAL_74595"/>
<reference evidence="2" key="1">
    <citation type="submission" date="2015-09" db="EMBL/GenBank/DDBJ databases">
        <authorList>
            <consortium name="Pathogen Informatics"/>
        </authorList>
    </citation>
    <scope>NUCLEOTIDE SEQUENCE [LARGE SCALE GENOMIC DNA]</scope>
    <source>
        <strain evidence="2">Lake Konstanz</strain>
    </source>
</reference>
<gene>
    <name evidence="1" type="ORF">BSAL_74595</name>
</gene>
<name>A0A0S4IYE6_BODSA</name>
<accession>A0A0S4IYE6</accession>
<proteinExistence type="predicted"/>
<organism evidence="1 2">
    <name type="scientific">Bodo saltans</name>
    <name type="common">Flagellated protozoan</name>
    <dbReference type="NCBI Taxonomy" id="75058"/>
    <lineage>
        <taxon>Eukaryota</taxon>
        <taxon>Discoba</taxon>
        <taxon>Euglenozoa</taxon>
        <taxon>Kinetoplastea</taxon>
        <taxon>Metakinetoplastina</taxon>
        <taxon>Eubodonida</taxon>
        <taxon>Bodonidae</taxon>
        <taxon>Bodo</taxon>
    </lineage>
</organism>
<evidence type="ECO:0000313" key="1">
    <source>
        <dbReference type="EMBL" id="CUG11154.1"/>
    </source>
</evidence>
<keyword evidence="2" id="KW-1185">Reference proteome</keyword>
<dbReference type="AlphaFoldDB" id="A0A0S4IYE6"/>
<dbReference type="EMBL" id="CYKH01000657">
    <property type="protein sequence ID" value="CUG11154.1"/>
    <property type="molecule type" value="Genomic_DNA"/>
</dbReference>
<sequence>MHITHRSVLTKQLLQLGRHTSSTMTHTFFGMTTHDPLLDTDDIATQCYNAATGDTRCITKDSNIKESKIPCPTTTTFPTTKMIRTGISFQELSYCTNESAMKHYSRTSSLLPTPNIILDSIDMGLSSHPGCEERNIVLCDTGVSGNIHDTVRDFLKTKRHAINAGRVIICCGNTQTELVNRVLEARSTMMIDEAVCEMIRLHVERVCGRPQDPLNYCDPQTAYATWESETEYFQSGGEKSKPLIVLVLDGVCEELGKRAHPSLVHKSSGKPYTLLEGVCLAVPSPNGIFVIGRNAKIDATDPTFLSQANVTNVTLPANATSASTTRHTHERTLPGHRSETFSFIGLNCIC</sequence>